<feature type="binding site" evidence="10">
    <location>
        <position position="285"/>
    </location>
    <ligand>
        <name>ATP</name>
        <dbReference type="ChEBI" id="CHEBI:30616"/>
    </ligand>
</feature>
<evidence type="ECO:0000256" key="6">
    <source>
        <dbReference type="ARBA" id="ARBA00022793"/>
    </source>
</evidence>
<proteinExistence type="inferred from homology"/>
<dbReference type="GO" id="GO:0016301">
    <property type="term" value="F:kinase activity"/>
    <property type="evidence" value="ECO:0007669"/>
    <property type="project" value="UniProtKB-KW"/>
</dbReference>
<dbReference type="Pfam" id="PF01293">
    <property type="entry name" value="PEPCK_ATP"/>
    <property type="match status" value="1"/>
</dbReference>
<dbReference type="SUPFAM" id="SSF68923">
    <property type="entry name" value="PEP carboxykinase N-terminal domain"/>
    <property type="match status" value="1"/>
</dbReference>
<comment type="catalytic activity">
    <reaction evidence="9 10">
        <text>oxaloacetate + ATP = phosphoenolpyruvate + ADP + CO2</text>
        <dbReference type="Rhea" id="RHEA:18617"/>
        <dbReference type="ChEBI" id="CHEBI:16452"/>
        <dbReference type="ChEBI" id="CHEBI:16526"/>
        <dbReference type="ChEBI" id="CHEBI:30616"/>
        <dbReference type="ChEBI" id="CHEBI:58702"/>
        <dbReference type="ChEBI" id="CHEBI:456216"/>
        <dbReference type="EC" id="4.1.1.49"/>
    </reaction>
</comment>
<reference evidence="12 13" key="1">
    <citation type="submission" date="2017-06" db="EMBL/GenBank/DDBJ databases">
        <title>Novel microbial phyla capable of carbon fixation and sulfur reduction in deep-sea sediments.</title>
        <authorList>
            <person name="Huang J."/>
            <person name="Baker B."/>
            <person name="Wang Y."/>
        </authorList>
    </citation>
    <scope>NUCLEOTIDE SEQUENCE [LARGE SCALE GENOMIC DNA]</scope>
    <source>
        <strain evidence="12">B3_LCP</strain>
    </source>
</reference>
<sequence>MPVDHLQSKYGLENHGLTNLGRVHWNHNTPALYEAIIRKQEGHISHLGPVVVRTGTHTGRAAKDKFIVAEPTSESLVWWGNINKPYPEDKFKLLFRRIQAFLQGKEVYVQDCYAGADPDYRMPIRVITENAWHNLFARNMFIQAPVETLEDHVPEFTVLQVPNFHADPDLDGTHSDAFILLNLGMKMVLIGGTAYGGEIKKSIFTVMNYLLPQSKVLSMHCSANIGPEDDAALFFGLSGTGKTTLSADPNRNLVGDDEHGWSDNGIFNFEGGCYAKVIGISKEHEPEIYETTRRFGTILENVGFDSITRRLDLDDDSLTENTRAAYPIPHIPNALREKRCDHPKNLIMLTSDAFGVLPPIAKLTPEQAMYHFISGYTAKLAGTEIGITEPTTTFSACFGEPFMVLHPFKYAELLRDKINKHNVDCWLVNTGWTGGPYGVGKRMHLPHTRTLVNAALDGSLREVEYDEDPIFRVQVPRSAPGVPSEILNPRNTWEDKEAYDQKAIELAGKFKENFTNYESEVSQEVRDAGPTTEPLVVA</sequence>
<evidence type="ECO:0000313" key="13">
    <source>
        <dbReference type="Proteomes" id="UP000319619"/>
    </source>
</evidence>
<dbReference type="EMBL" id="NJBN01000003">
    <property type="protein sequence ID" value="TKJ41054.1"/>
    <property type="molecule type" value="Genomic_DNA"/>
</dbReference>
<comment type="pathway">
    <text evidence="1 10">Carbohydrate biosynthesis; gluconeogenesis.</text>
</comment>
<feature type="binding site" evidence="10">
    <location>
        <position position="201"/>
    </location>
    <ligand>
        <name>substrate</name>
    </ligand>
</feature>
<evidence type="ECO:0000256" key="5">
    <source>
        <dbReference type="ARBA" id="ARBA00022741"/>
    </source>
</evidence>
<feature type="binding site" evidence="10">
    <location>
        <position position="201"/>
    </location>
    <ligand>
        <name>ATP</name>
        <dbReference type="ChEBI" id="CHEBI:30616"/>
    </ligand>
</feature>
<dbReference type="NCBIfam" id="TIGR00224">
    <property type="entry name" value="pckA"/>
    <property type="match status" value="1"/>
</dbReference>
<dbReference type="InterPro" id="IPR001272">
    <property type="entry name" value="PEP_carboxykinase_ATP"/>
</dbReference>
<feature type="binding site" evidence="10">
    <location>
        <position position="201"/>
    </location>
    <ligand>
        <name>Mn(2+)</name>
        <dbReference type="ChEBI" id="CHEBI:29035"/>
    </ligand>
</feature>
<evidence type="ECO:0000256" key="2">
    <source>
        <dbReference type="ARBA" id="ARBA00006052"/>
    </source>
</evidence>
<evidence type="ECO:0000256" key="7">
    <source>
        <dbReference type="ARBA" id="ARBA00022840"/>
    </source>
</evidence>
<dbReference type="CDD" id="cd00484">
    <property type="entry name" value="PEPCK_ATP"/>
    <property type="match status" value="1"/>
</dbReference>
<dbReference type="PANTHER" id="PTHR30031">
    <property type="entry name" value="PHOSPHOENOLPYRUVATE CARBOXYKINASE ATP"/>
    <property type="match status" value="1"/>
</dbReference>
<dbReference type="GO" id="GO:0006094">
    <property type="term" value="P:gluconeogenesis"/>
    <property type="evidence" value="ECO:0007669"/>
    <property type="project" value="UniProtKB-UniRule"/>
</dbReference>
<dbReference type="PIRSF" id="PIRSF006294">
    <property type="entry name" value="PEP_crbxkin"/>
    <property type="match status" value="1"/>
</dbReference>
<feature type="binding site" evidence="10">
    <location>
        <position position="220"/>
    </location>
    <ligand>
        <name>Mn(2+)</name>
        <dbReference type="ChEBI" id="CHEBI:29035"/>
    </ligand>
</feature>
<dbReference type="NCBIfam" id="NF006821">
    <property type="entry name" value="PRK09344.1-3"/>
    <property type="match status" value="1"/>
</dbReference>
<feature type="binding site" evidence="10">
    <location>
        <position position="257"/>
    </location>
    <ligand>
        <name>Mn(2+)</name>
        <dbReference type="ChEBI" id="CHEBI:29035"/>
    </ligand>
</feature>
<dbReference type="GO" id="GO:0005524">
    <property type="term" value="F:ATP binding"/>
    <property type="evidence" value="ECO:0007669"/>
    <property type="project" value="UniProtKB-UniRule"/>
</dbReference>
<dbReference type="InterPro" id="IPR008210">
    <property type="entry name" value="PEP_carboxykinase_N"/>
</dbReference>
<dbReference type="SUPFAM" id="SSF53795">
    <property type="entry name" value="PEP carboxykinase-like"/>
    <property type="match status" value="1"/>
</dbReference>
<dbReference type="GO" id="GO:0004612">
    <property type="term" value="F:phosphoenolpyruvate carboxykinase (ATP) activity"/>
    <property type="evidence" value="ECO:0007669"/>
    <property type="project" value="UniProtKB-UniRule"/>
</dbReference>
<feature type="binding site" evidence="10">
    <location>
        <position position="60"/>
    </location>
    <ligand>
        <name>substrate</name>
    </ligand>
</feature>
<keyword evidence="8 10" id="KW-0456">Lyase</keyword>
<feature type="binding site" evidence="10">
    <location>
        <position position="448"/>
    </location>
    <ligand>
        <name>ATP</name>
        <dbReference type="ChEBI" id="CHEBI:30616"/>
    </ligand>
</feature>
<dbReference type="GO" id="GO:0005829">
    <property type="term" value="C:cytosol"/>
    <property type="evidence" value="ECO:0007669"/>
    <property type="project" value="TreeGrafter"/>
</dbReference>
<keyword evidence="7 10" id="KW-0067">ATP-binding</keyword>
<keyword evidence="12" id="KW-0418">Kinase</keyword>
<dbReference type="AlphaFoldDB" id="A0A532V1G5"/>
<gene>
    <name evidence="10 12" type="primary">pckA</name>
    <name evidence="12" type="ORF">CEE37_05150</name>
</gene>
<name>A0A532V1G5_UNCL8</name>
<evidence type="ECO:0000256" key="1">
    <source>
        <dbReference type="ARBA" id="ARBA00004742"/>
    </source>
</evidence>
<feature type="binding site" evidence="10">
    <location>
        <position position="195"/>
    </location>
    <ligand>
        <name>substrate</name>
    </ligand>
</feature>
<comment type="cofactor">
    <cofactor evidence="10">
        <name>Mn(2+)</name>
        <dbReference type="ChEBI" id="CHEBI:29035"/>
    </cofactor>
    <text evidence="10">Binds 1 Mn(2+) ion per subunit.</text>
</comment>
<evidence type="ECO:0000256" key="11">
    <source>
        <dbReference type="SAM" id="MobiDB-lite"/>
    </source>
</evidence>
<evidence type="ECO:0000256" key="3">
    <source>
        <dbReference type="ARBA" id="ARBA00012363"/>
    </source>
</evidence>
<comment type="caution">
    <text evidence="10">Lacks conserved residue(s) required for the propagation of feature annotation.</text>
</comment>
<keyword evidence="10" id="KW-0464">Manganese</keyword>
<dbReference type="Gene3D" id="3.90.228.20">
    <property type="match status" value="1"/>
</dbReference>
<evidence type="ECO:0000256" key="9">
    <source>
        <dbReference type="ARBA" id="ARBA00047371"/>
    </source>
</evidence>
<comment type="caution">
    <text evidence="12">The sequence shown here is derived from an EMBL/GenBank/DDBJ whole genome shotgun (WGS) entry which is preliminary data.</text>
</comment>
<dbReference type="InterPro" id="IPR013035">
    <property type="entry name" value="PEP_carboxykinase_C"/>
</dbReference>
<dbReference type="UniPathway" id="UPA00138"/>
<evidence type="ECO:0000256" key="4">
    <source>
        <dbReference type="ARBA" id="ARBA00022432"/>
    </source>
</evidence>
<dbReference type="Gene3D" id="2.170.8.10">
    <property type="entry name" value="Phosphoenolpyruvate Carboxykinase, domain 2"/>
    <property type="match status" value="1"/>
</dbReference>
<feature type="binding site" evidence="10">
    <location>
        <begin position="236"/>
        <end position="244"/>
    </location>
    <ligand>
        <name>ATP</name>
        <dbReference type="ChEBI" id="CHEBI:30616"/>
    </ligand>
</feature>
<dbReference type="PANTHER" id="PTHR30031:SF0">
    <property type="entry name" value="PHOSPHOENOLPYRUVATE CARBOXYKINASE (ATP)"/>
    <property type="match status" value="1"/>
</dbReference>
<keyword evidence="4 10" id="KW-0312">Gluconeogenesis</keyword>
<keyword evidence="6 10" id="KW-0210">Decarboxylase</keyword>
<dbReference type="Proteomes" id="UP000319619">
    <property type="component" value="Unassembled WGS sequence"/>
</dbReference>
<keyword evidence="10" id="KW-0479">Metal-binding</keyword>
<comment type="subcellular location">
    <subcellularLocation>
        <location evidence="10">Cytoplasm</location>
    </subcellularLocation>
</comment>
<dbReference type="Gene3D" id="3.40.449.10">
    <property type="entry name" value="Phosphoenolpyruvate Carboxykinase, domain 1"/>
    <property type="match status" value="1"/>
</dbReference>
<keyword evidence="12" id="KW-0670">Pyruvate</keyword>
<evidence type="ECO:0000313" key="12">
    <source>
        <dbReference type="EMBL" id="TKJ41054.1"/>
    </source>
</evidence>
<feature type="binding site" evidence="10">
    <location>
        <position position="323"/>
    </location>
    <ligand>
        <name>ATP</name>
        <dbReference type="ChEBI" id="CHEBI:30616"/>
    </ligand>
</feature>
<accession>A0A532V1G5</accession>
<dbReference type="HAMAP" id="MF_00453">
    <property type="entry name" value="PEPCK_ATP"/>
    <property type="match status" value="1"/>
</dbReference>
<comment type="similarity">
    <text evidence="2 10">Belongs to the phosphoenolpyruvate carboxykinase (ATP) family.</text>
</comment>
<evidence type="ECO:0000256" key="10">
    <source>
        <dbReference type="HAMAP-Rule" id="MF_00453"/>
    </source>
</evidence>
<dbReference type="NCBIfam" id="NF006820">
    <property type="entry name" value="PRK09344.1-2"/>
    <property type="match status" value="1"/>
</dbReference>
<keyword evidence="5 10" id="KW-0547">Nucleotide-binding</keyword>
<feature type="binding site" evidence="10">
    <location>
        <position position="220"/>
    </location>
    <ligand>
        <name>ATP</name>
        <dbReference type="ChEBI" id="CHEBI:30616"/>
    </ligand>
</feature>
<comment type="function">
    <text evidence="10">Involved in the gluconeogenesis. Catalyzes the conversion of oxaloacetate (OAA) to phosphoenolpyruvate (PEP) through direct phosphoryl transfer between the nucleoside triphosphate and OAA.</text>
</comment>
<keyword evidence="12" id="KW-0808">Transferase</keyword>
<dbReference type="GO" id="GO:0046872">
    <property type="term" value="F:metal ion binding"/>
    <property type="evidence" value="ECO:0007669"/>
    <property type="project" value="UniProtKB-KW"/>
</dbReference>
<feature type="region of interest" description="Disordered" evidence="11">
    <location>
        <begin position="519"/>
        <end position="538"/>
    </location>
</feature>
<organism evidence="12 13">
    <name type="scientific">candidate division LCP-89 bacterium B3_LCP</name>
    <dbReference type="NCBI Taxonomy" id="2012998"/>
    <lineage>
        <taxon>Bacteria</taxon>
        <taxon>Pseudomonadati</taxon>
        <taxon>Bacteria division LCP-89</taxon>
    </lineage>
</organism>
<feature type="binding site" evidence="10">
    <location>
        <position position="323"/>
    </location>
    <ligand>
        <name>substrate</name>
    </ligand>
</feature>
<protein>
    <recommendedName>
        <fullName evidence="3 10">Phosphoenolpyruvate carboxykinase (ATP)</fullName>
        <shortName evidence="10">PCK</shortName>
        <shortName evidence="10">PEP carboxykinase</shortName>
        <shortName evidence="10">PEPCK</shortName>
        <ecNumber evidence="3 10">4.1.1.49</ecNumber>
    </recommendedName>
</protein>
<evidence type="ECO:0000256" key="8">
    <source>
        <dbReference type="ARBA" id="ARBA00023239"/>
    </source>
</evidence>
<keyword evidence="10" id="KW-0963">Cytoplasm</keyword>
<dbReference type="EC" id="4.1.1.49" evidence="3 10"/>